<proteinExistence type="predicted"/>
<feature type="region of interest" description="Disordered" evidence="1">
    <location>
        <begin position="1067"/>
        <end position="1119"/>
    </location>
</feature>
<name>A0AB34JG95_PRYPA</name>
<feature type="compositionally biased region" description="Polar residues" evidence="1">
    <location>
        <begin position="296"/>
        <end position="316"/>
    </location>
</feature>
<dbReference type="InterPro" id="IPR051144">
    <property type="entry name" value="Formin_homology_domain"/>
</dbReference>
<dbReference type="Gene3D" id="1.20.58.2220">
    <property type="entry name" value="Formin, FH2 domain"/>
    <property type="match status" value="1"/>
</dbReference>
<feature type="domain" description="FH2" evidence="2">
    <location>
        <begin position="432"/>
        <end position="858"/>
    </location>
</feature>
<feature type="compositionally biased region" description="Polar residues" evidence="1">
    <location>
        <begin position="255"/>
        <end position="265"/>
    </location>
</feature>
<feature type="region of interest" description="Disordered" evidence="1">
    <location>
        <begin position="219"/>
        <end position="416"/>
    </location>
</feature>
<comment type="caution">
    <text evidence="3">The sequence shown here is derived from an EMBL/GenBank/DDBJ whole genome shotgun (WGS) entry which is preliminary data.</text>
</comment>
<evidence type="ECO:0000313" key="4">
    <source>
        <dbReference type="Proteomes" id="UP001515480"/>
    </source>
</evidence>
<feature type="compositionally biased region" description="Basic and acidic residues" evidence="1">
    <location>
        <begin position="876"/>
        <end position="885"/>
    </location>
</feature>
<sequence length="1119" mass="119546">MPVADAGSACPDLTPVLRSLGLQRFARVLAARRVTLTRLRTGAAGGKELRACGMAADDAMALMLAVTSSKCGWAHAPSVAQSIVEWDALLRSFDVGLEHHGPALARSRLRAQSLALNLASEAQLVGAGVPPDDAARLCRCARIFQAAAYRLALDLAAPRAHARPHPPDPAESDSAGASVKVCVEGHTPSAPPRREEAPSTASRAASLQLEQRLARLLSTPRTAAEQTSGDSPSAPPAAAALRGAGAHLPPRGVSFASQGAQTRSQHAAAAAPSAAVPRGESARPARASAPSALAPVSQQHPSSIPTRRYSGQTTAPTRRCGDGTATPTRRYSGATSPARRFNGTTTTPTRRCGDTTLTPTRRYSGVSPTPARRYIGATTTPTCRYEATLPPPPVATPPPPPLATAAAAPDPPQPPPPVLVSDSETCFPSLSLESGPRGPPQFRTWHWTKVSAHRATGSLWRTAAEKAQEHEDVAADLLEAGLEEHFSRKPPPQLKRVASVGSAMRSSSGPKRLSVLEGKRAYIFDIELAQFRTSFELLAETVRELDPYDELQLDQIEGLLKLLPTEEELSRVGQLEAELCAGASPAGEGMISDKLSHETWESLTRTEQFLLAFCRIPRLAQRLHVIAFMRMFDAEFAGIKARLELLADAAHQVRSSAALVAFLEACLLLGNFLNRGTTYANAKGFTMSSLQQLVQIKSSVDKSSLMELVVSRLPKWAPEAAALSDELSLVKPASRETVGALNETLGEIRAGAARLFSELEELPPSTLPPEVVKGSLQVRLQCRAAALLVLQTSVAGIVFWVLYPSGGSGGAKQRAGKPPSATEIKKGCCSSGEAHRSGQLTCTREGEWHVLRLSGLKEGAEYSVAFVGERDCPRRPTLERLREGRALSSPRSSILPSPAGTPASSRKANGAQLRRKEPPSPPLPPRPEQTVLSAVTTFGFRHTSSPDGPTPTEAARKRLEHELRKTAESDGTVDAPTYSQSSEVRLSAFGEHVVTGMKALEAERERMRCNLEEMVRWLGEPYSNEEEAHEVLRTVAVALADVESARESVHAQRREREQQREFLHCGKQSSASWVPADDTRDQRSYGGLNPLCPAPSYASVAPSGPPAPCSAASSDSETF</sequence>
<feature type="compositionally biased region" description="Polar residues" evidence="1">
    <location>
        <begin position="219"/>
        <end position="230"/>
    </location>
</feature>
<evidence type="ECO:0000313" key="3">
    <source>
        <dbReference type="EMBL" id="KAL1519953.1"/>
    </source>
</evidence>
<feature type="compositionally biased region" description="Low complexity" evidence="1">
    <location>
        <begin position="339"/>
        <end position="358"/>
    </location>
</feature>
<protein>
    <recommendedName>
        <fullName evidence="2">FH2 domain-containing protein</fullName>
    </recommendedName>
</protein>
<reference evidence="3 4" key="1">
    <citation type="journal article" date="2024" name="Science">
        <title>Giant polyketide synthase enzymes in the biosynthesis of giant marine polyether toxins.</title>
        <authorList>
            <person name="Fallon T.R."/>
            <person name="Shende V.V."/>
            <person name="Wierzbicki I.H."/>
            <person name="Pendleton A.L."/>
            <person name="Watervoot N.F."/>
            <person name="Auber R.P."/>
            <person name="Gonzalez D.J."/>
            <person name="Wisecaver J.H."/>
            <person name="Moore B.S."/>
        </authorList>
    </citation>
    <scope>NUCLEOTIDE SEQUENCE [LARGE SCALE GENOMIC DNA]</scope>
    <source>
        <strain evidence="3 4">12B1</strain>
    </source>
</reference>
<dbReference type="InterPro" id="IPR042201">
    <property type="entry name" value="FH2_Formin_sf"/>
</dbReference>
<dbReference type="PROSITE" id="PS51444">
    <property type="entry name" value="FH2"/>
    <property type="match status" value="1"/>
</dbReference>
<gene>
    <name evidence="3" type="ORF">AB1Y20_023439</name>
</gene>
<dbReference type="Proteomes" id="UP001515480">
    <property type="component" value="Unassembled WGS sequence"/>
</dbReference>
<dbReference type="PANTHER" id="PTHR45733:SF8">
    <property type="entry name" value="FORMIN-J"/>
    <property type="match status" value="1"/>
</dbReference>
<dbReference type="PANTHER" id="PTHR45733">
    <property type="entry name" value="FORMIN-J"/>
    <property type="match status" value="1"/>
</dbReference>
<feature type="region of interest" description="Disordered" evidence="1">
    <location>
        <begin position="808"/>
        <end position="836"/>
    </location>
</feature>
<dbReference type="Pfam" id="PF02181">
    <property type="entry name" value="FH2"/>
    <property type="match status" value="1"/>
</dbReference>
<dbReference type="InterPro" id="IPR015425">
    <property type="entry name" value="FH2_Formin"/>
</dbReference>
<feature type="compositionally biased region" description="Low complexity" evidence="1">
    <location>
        <begin position="1109"/>
        <end position="1119"/>
    </location>
</feature>
<accession>A0AB34JG95</accession>
<evidence type="ECO:0000259" key="2">
    <source>
        <dbReference type="PROSITE" id="PS51444"/>
    </source>
</evidence>
<dbReference type="EMBL" id="JBGBPQ010000009">
    <property type="protein sequence ID" value="KAL1519953.1"/>
    <property type="molecule type" value="Genomic_DNA"/>
</dbReference>
<feature type="compositionally biased region" description="Pro residues" evidence="1">
    <location>
        <begin position="389"/>
        <end position="402"/>
    </location>
</feature>
<feature type="compositionally biased region" description="Low complexity" evidence="1">
    <location>
        <begin position="886"/>
        <end position="898"/>
    </location>
</feature>
<feature type="compositionally biased region" description="Polar residues" evidence="1">
    <location>
        <begin position="325"/>
        <end position="335"/>
    </location>
</feature>
<organism evidence="3 4">
    <name type="scientific">Prymnesium parvum</name>
    <name type="common">Toxic golden alga</name>
    <dbReference type="NCBI Taxonomy" id="97485"/>
    <lineage>
        <taxon>Eukaryota</taxon>
        <taxon>Haptista</taxon>
        <taxon>Haptophyta</taxon>
        <taxon>Prymnesiophyceae</taxon>
        <taxon>Prymnesiales</taxon>
        <taxon>Prymnesiaceae</taxon>
        <taxon>Prymnesium</taxon>
    </lineage>
</organism>
<keyword evidence="4" id="KW-1185">Reference proteome</keyword>
<feature type="region of interest" description="Disordered" evidence="1">
    <location>
        <begin position="184"/>
        <end position="204"/>
    </location>
</feature>
<dbReference type="SMART" id="SM00498">
    <property type="entry name" value="FH2"/>
    <property type="match status" value="1"/>
</dbReference>
<dbReference type="AlphaFoldDB" id="A0AB34JG95"/>
<feature type="region of interest" description="Disordered" evidence="1">
    <location>
        <begin position="876"/>
        <end position="929"/>
    </location>
</feature>
<feature type="compositionally biased region" description="Low complexity" evidence="1">
    <location>
        <begin position="282"/>
        <end position="295"/>
    </location>
</feature>
<dbReference type="SUPFAM" id="SSF101447">
    <property type="entry name" value="Formin homology 2 domain (FH2 domain)"/>
    <property type="match status" value="1"/>
</dbReference>
<feature type="compositionally biased region" description="Low complexity" evidence="1">
    <location>
        <begin position="236"/>
        <end position="250"/>
    </location>
</feature>
<evidence type="ECO:0000256" key="1">
    <source>
        <dbReference type="SAM" id="MobiDB-lite"/>
    </source>
</evidence>